<name>A0A538UAI7_UNCEI</name>
<evidence type="ECO:0000256" key="1">
    <source>
        <dbReference type="SAM" id="MobiDB-lite"/>
    </source>
</evidence>
<keyword evidence="2" id="KW-0732">Signal</keyword>
<reference evidence="3 4" key="1">
    <citation type="journal article" date="2019" name="Nat. Microbiol.">
        <title>Mediterranean grassland soil C-N compound turnover is dependent on rainfall and depth, and is mediated by genomically divergent microorganisms.</title>
        <authorList>
            <person name="Diamond S."/>
            <person name="Andeer P.F."/>
            <person name="Li Z."/>
            <person name="Crits-Christoph A."/>
            <person name="Burstein D."/>
            <person name="Anantharaman K."/>
            <person name="Lane K.R."/>
            <person name="Thomas B.C."/>
            <person name="Pan C."/>
            <person name="Northen T.R."/>
            <person name="Banfield J.F."/>
        </authorList>
    </citation>
    <scope>NUCLEOTIDE SEQUENCE [LARGE SCALE GENOMIC DNA]</scope>
    <source>
        <strain evidence="3">WS_10</strain>
    </source>
</reference>
<evidence type="ECO:0000313" key="4">
    <source>
        <dbReference type="Proteomes" id="UP000319836"/>
    </source>
</evidence>
<dbReference type="Proteomes" id="UP000319836">
    <property type="component" value="Unassembled WGS sequence"/>
</dbReference>
<protein>
    <recommendedName>
        <fullName evidence="5">Lipocalin-like domain-containing protein</fullName>
    </recommendedName>
</protein>
<dbReference type="AlphaFoldDB" id="A0A538UAI7"/>
<feature type="signal peptide" evidence="2">
    <location>
        <begin position="1"/>
        <end position="26"/>
    </location>
</feature>
<evidence type="ECO:0008006" key="5">
    <source>
        <dbReference type="Google" id="ProtNLM"/>
    </source>
</evidence>
<feature type="chain" id="PRO_5021803862" description="Lipocalin-like domain-containing protein" evidence="2">
    <location>
        <begin position="27"/>
        <end position="209"/>
    </location>
</feature>
<gene>
    <name evidence="3" type="ORF">E6K80_01525</name>
</gene>
<evidence type="ECO:0000313" key="3">
    <source>
        <dbReference type="EMBL" id="TMQ72870.1"/>
    </source>
</evidence>
<evidence type="ECO:0000256" key="2">
    <source>
        <dbReference type="SAM" id="SignalP"/>
    </source>
</evidence>
<feature type="compositionally biased region" description="Basic and acidic residues" evidence="1">
    <location>
        <begin position="39"/>
        <end position="53"/>
    </location>
</feature>
<comment type="caution">
    <text evidence="3">The sequence shown here is derived from an EMBL/GenBank/DDBJ whole genome shotgun (WGS) entry which is preliminary data.</text>
</comment>
<accession>A0A538UAI7</accession>
<proteinExistence type="predicted"/>
<organism evidence="3 4">
    <name type="scientific">Eiseniibacteriota bacterium</name>
    <dbReference type="NCBI Taxonomy" id="2212470"/>
    <lineage>
        <taxon>Bacteria</taxon>
        <taxon>Candidatus Eiseniibacteriota</taxon>
    </lineage>
</organism>
<sequence length="209" mass="22483">MMRSRWTSAVPAAAFLVLVTVGWAVAAKPTPDLSGSWRLDPERSTAPSFDRRGVGSGTDRAPMGGRHWGGGGMEGGMGGMRGGMRGMRGGAGGGREPGDERRSQRLRLPDFLRIEQSGDELALSDSAGTVVGEIRTAKAKGEEETVGVPRFRGSWHGDRLQVVQTSAHGEMTQTYHLSDDGRTLEVKMHMQGPGGTSRDFVRVYRRESA</sequence>
<dbReference type="EMBL" id="VBPA01000034">
    <property type="protein sequence ID" value="TMQ72870.1"/>
    <property type="molecule type" value="Genomic_DNA"/>
</dbReference>
<feature type="region of interest" description="Disordered" evidence="1">
    <location>
        <begin position="30"/>
        <end position="73"/>
    </location>
</feature>